<sequence length="409" mass="47745">MNEYFKSNKFKHILHEYEELCKENSGRFLDSEELADIAEYYHLIGKEEEARVAATYATNVFPGATAPLCFLARTALFIDKDFVKAKQFAEDIIDKEDLDYYYLIAEILMVQNKNEETDKYLSECFRRVAEDEQQDYIFDVASLYYDYGLAELAQKWLSLYEDIETQEYKELKAKILLWIGKSNESEEVLNELIDSNPYSTIYWNELAECHFIRGEHNKSITASEYSLAINPEDEDALLNKANALYCIGNSSEAINYYKRFQKVATGTRKNFANITIADIYLSQQKIEQAIQYFTKAIENSEAKEETYIQMAISLMGNGYIKDAYQMFSNNLKKMPTDWNIGYAYYARCCYELGLMEEYYKVLSVAIKKNLAETKELLADLYPKNCKPVNYNQFTPMQRTRKTDENTLPF</sequence>
<evidence type="ECO:0000313" key="4">
    <source>
        <dbReference type="Proteomes" id="UP000771736"/>
    </source>
</evidence>
<dbReference type="Gene3D" id="1.25.40.10">
    <property type="entry name" value="Tetratricopeptide repeat domain"/>
    <property type="match status" value="3"/>
</dbReference>
<dbReference type="Proteomes" id="UP000771736">
    <property type="component" value="Unassembled WGS sequence"/>
</dbReference>
<dbReference type="InterPro" id="IPR019734">
    <property type="entry name" value="TPR_rpt"/>
</dbReference>
<protein>
    <submittedName>
        <fullName evidence="3">Tetratricopeptide repeat protein</fullName>
    </submittedName>
</protein>
<dbReference type="EMBL" id="JABZSJ010000019">
    <property type="protein sequence ID" value="MBF1384160.1"/>
    <property type="molecule type" value="Genomic_DNA"/>
</dbReference>
<evidence type="ECO:0000313" key="3">
    <source>
        <dbReference type="EMBL" id="MBF1384160.1"/>
    </source>
</evidence>
<feature type="domain" description="Bacterial transcriptional activator" evidence="2">
    <location>
        <begin position="205"/>
        <end position="263"/>
    </location>
</feature>
<dbReference type="PANTHER" id="PTHR12558">
    <property type="entry name" value="CELL DIVISION CYCLE 16,23,27"/>
    <property type="match status" value="1"/>
</dbReference>
<dbReference type="AlphaFoldDB" id="A0A930MZ08"/>
<accession>A0A930MZ08</accession>
<evidence type="ECO:0000256" key="1">
    <source>
        <dbReference type="PROSITE-ProRule" id="PRU00339"/>
    </source>
</evidence>
<proteinExistence type="predicted"/>
<reference evidence="3" key="1">
    <citation type="submission" date="2020-04" db="EMBL/GenBank/DDBJ databases">
        <title>Deep metagenomics examines the oral microbiome during advanced dental caries in children, revealing novel taxa and co-occurrences with host molecules.</title>
        <authorList>
            <person name="Baker J.L."/>
            <person name="Morton J.T."/>
            <person name="Dinis M."/>
            <person name="Alvarez R."/>
            <person name="Tran N.C."/>
            <person name="Knight R."/>
            <person name="Edlund A."/>
        </authorList>
    </citation>
    <scope>NUCLEOTIDE SEQUENCE</scope>
    <source>
        <strain evidence="3">JCVI_44_bin.5</strain>
    </source>
</reference>
<dbReference type="RefSeq" id="WP_025001439.1">
    <property type="nucleotide sequence ID" value="NZ_CAUOTG010000030.1"/>
</dbReference>
<organism evidence="3 4">
    <name type="scientific">Prevotella aurantiaca</name>
    <dbReference type="NCBI Taxonomy" id="596085"/>
    <lineage>
        <taxon>Bacteria</taxon>
        <taxon>Pseudomonadati</taxon>
        <taxon>Bacteroidota</taxon>
        <taxon>Bacteroidia</taxon>
        <taxon>Bacteroidales</taxon>
        <taxon>Prevotellaceae</taxon>
        <taxon>Prevotella</taxon>
    </lineage>
</organism>
<dbReference type="PROSITE" id="PS50005">
    <property type="entry name" value="TPR"/>
    <property type="match status" value="1"/>
</dbReference>
<dbReference type="SMART" id="SM00028">
    <property type="entry name" value="TPR"/>
    <property type="match status" value="6"/>
</dbReference>
<dbReference type="InterPro" id="IPR011990">
    <property type="entry name" value="TPR-like_helical_dom_sf"/>
</dbReference>
<dbReference type="SUPFAM" id="SSF48452">
    <property type="entry name" value="TPR-like"/>
    <property type="match status" value="2"/>
</dbReference>
<dbReference type="PANTHER" id="PTHR12558:SF13">
    <property type="entry name" value="CELL DIVISION CYCLE PROTEIN 27 HOMOLOG"/>
    <property type="match status" value="1"/>
</dbReference>
<comment type="caution">
    <text evidence="3">The sequence shown here is derived from an EMBL/GenBank/DDBJ whole genome shotgun (WGS) entry which is preliminary data.</text>
</comment>
<feature type="repeat" description="TPR" evidence="1">
    <location>
        <begin position="270"/>
        <end position="303"/>
    </location>
</feature>
<dbReference type="InterPro" id="IPR005158">
    <property type="entry name" value="BTAD"/>
</dbReference>
<dbReference type="Pfam" id="PF03704">
    <property type="entry name" value="BTAD"/>
    <property type="match status" value="1"/>
</dbReference>
<name>A0A930MZ08_9BACT</name>
<keyword evidence="1" id="KW-0802">TPR repeat</keyword>
<gene>
    <name evidence="3" type="ORF">HXN26_04795</name>
</gene>
<evidence type="ECO:0000259" key="2">
    <source>
        <dbReference type="Pfam" id="PF03704"/>
    </source>
</evidence>